<accession>A0A4P7HS24</accession>
<gene>
    <name evidence="9" type="ORF">E4191_10570</name>
</gene>
<dbReference type="GO" id="GO:0004497">
    <property type="term" value="F:monooxygenase activity"/>
    <property type="evidence" value="ECO:0007669"/>
    <property type="project" value="UniProtKB-KW"/>
</dbReference>
<dbReference type="PROSITE" id="PS00086">
    <property type="entry name" value="CYTOCHROME_P450"/>
    <property type="match status" value="1"/>
</dbReference>
<organism evidence="9 10">
    <name type="scientific">Paracoccus liaowanqingii</name>
    <dbReference type="NCBI Taxonomy" id="2560053"/>
    <lineage>
        <taxon>Bacteria</taxon>
        <taxon>Pseudomonadati</taxon>
        <taxon>Pseudomonadota</taxon>
        <taxon>Alphaproteobacteria</taxon>
        <taxon>Rhodobacterales</taxon>
        <taxon>Paracoccaceae</taxon>
        <taxon>Paracoccus</taxon>
    </lineage>
</organism>
<dbReference type="GO" id="GO:0020037">
    <property type="term" value="F:heme binding"/>
    <property type="evidence" value="ECO:0007669"/>
    <property type="project" value="InterPro"/>
</dbReference>
<dbReference type="CDD" id="cd20620">
    <property type="entry name" value="CYP132-like"/>
    <property type="match status" value="1"/>
</dbReference>
<evidence type="ECO:0000256" key="3">
    <source>
        <dbReference type="ARBA" id="ARBA00022723"/>
    </source>
</evidence>
<dbReference type="Gene3D" id="1.10.630.10">
    <property type="entry name" value="Cytochrome P450"/>
    <property type="match status" value="1"/>
</dbReference>
<dbReference type="Pfam" id="PF00067">
    <property type="entry name" value="p450"/>
    <property type="match status" value="1"/>
</dbReference>
<keyword evidence="4 8" id="KW-0560">Oxidoreductase</keyword>
<dbReference type="GO" id="GO:0005506">
    <property type="term" value="F:iron ion binding"/>
    <property type="evidence" value="ECO:0007669"/>
    <property type="project" value="InterPro"/>
</dbReference>
<evidence type="ECO:0000256" key="7">
    <source>
        <dbReference type="PIRSR" id="PIRSR602403-1"/>
    </source>
</evidence>
<dbReference type="InterPro" id="IPR017972">
    <property type="entry name" value="Cyt_P450_CS"/>
</dbReference>
<dbReference type="AlphaFoldDB" id="A0A4P7HS24"/>
<protein>
    <submittedName>
        <fullName evidence="9">Cytochrome P450</fullName>
    </submittedName>
</protein>
<keyword evidence="2 7" id="KW-0349">Heme</keyword>
<sequence length="470" mass="52335">MSSGPVIAGAKGALKQPPGPSGLPILGNILDFGRDQLGFFTRCQHEFGDIVAANFAGWPALAVTEMAAVETILVSEHQCFTKNTLVWRQTRALFGAGLLTSEGKAWRRQRKLAAPAFASAQLTSYVPSIVRIAEATVAGWQDGDTFDAHPRMMALSFDVAARTLFDADIENAGIDQALEDILREMESRITRPVLLPDWLPLPGHLRYLRGIRKIEGLIRGLIDTRRLSGFDGRRDVLSRLMAARDADDRGMSDDRLRDEVITLLLAGHETTALVLSWAFYLLGQHPSVADRVADEVRAVAADRPLELADVERLSLTEAVVTETMRLFPPAWVIGRESVQPFRIGGYDIPAGVTIFISPWVIHRDPRHYDRPEDFLPVRWLDCLRHRLPRFAYMPFGGGPRICIGQRFAMIEAVLLLATILRQIRIDWIGKSPILPQPTITLRPRGGVPVRITRRGDGGRRRGNFIRKPTA</sequence>
<name>A0A4P7HS24_9RHOB</name>
<keyword evidence="5 7" id="KW-0408">Iron</keyword>
<dbReference type="PANTHER" id="PTHR24291:SF50">
    <property type="entry name" value="BIFUNCTIONAL ALBAFLAVENONE MONOOXYGENASE_TERPENE SYNTHASE"/>
    <property type="match status" value="1"/>
</dbReference>
<dbReference type="PRINTS" id="PR00385">
    <property type="entry name" value="P450"/>
</dbReference>
<proteinExistence type="inferred from homology"/>
<evidence type="ECO:0000313" key="9">
    <source>
        <dbReference type="EMBL" id="QBX36171.1"/>
    </source>
</evidence>
<dbReference type="PANTHER" id="PTHR24291">
    <property type="entry name" value="CYTOCHROME P450 FAMILY 4"/>
    <property type="match status" value="1"/>
</dbReference>
<dbReference type="InterPro" id="IPR001128">
    <property type="entry name" value="Cyt_P450"/>
</dbReference>
<evidence type="ECO:0000256" key="4">
    <source>
        <dbReference type="ARBA" id="ARBA00023002"/>
    </source>
</evidence>
<evidence type="ECO:0000256" key="8">
    <source>
        <dbReference type="RuleBase" id="RU000461"/>
    </source>
</evidence>
<dbReference type="RefSeq" id="WP_135314433.1">
    <property type="nucleotide sequence ID" value="NZ_CP038439.1"/>
</dbReference>
<evidence type="ECO:0000313" key="10">
    <source>
        <dbReference type="Proteomes" id="UP000296374"/>
    </source>
</evidence>
<dbReference type="InterPro" id="IPR050196">
    <property type="entry name" value="Cytochrome_P450_Monoox"/>
</dbReference>
<dbReference type="KEGG" id="plia:E4191_10570"/>
<keyword evidence="6 8" id="KW-0503">Monooxygenase</keyword>
<evidence type="ECO:0000256" key="1">
    <source>
        <dbReference type="ARBA" id="ARBA00010617"/>
    </source>
</evidence>
<dbReference type="Proteomes" id="UP000296374">
    <property type="component" value="Chromosome"/>
</dbReference>
<dbReference type="GO" id="GO:0016705">
    <property type="term" value="F:oxidoreductase activity, acting on paired donors, with incorporation or reduction of molecular oxygen"/>
    <property type="evidence" value="ECO:0007669"/>
    <property type="project" value="InterPro"/>
</dbReference>
<dbReference type="EMBL" id="CP038439">
    <property type="protein sequence ID" value="QBX36171.1"/>
    <property type="molecule type" value="Genomic_DNA"/>
</dbReference>
<evidence type="ECO:0000256" key="6">
    <source>
        <dbReference type="ARBA" id="ARBA00023033"/>
    </source>
</evidence>
<feature type="binding site" description="axial binding residue" evidence="7">
    <location>
        <position position="402"/>
    </location>
    <ligand>
        <name>heme</name>
        <dbReference type="ChEBI" id="CHEBI:30413"/>
    </ligand>
    <ligandPart>
        <name>Fe</name>
        <dbReference type="ChEBI" id="CHEBI:18248"/>
    </ligandPart>
</feature>
<evidence type="ECO:0000256" key="5">
    <source>
        <dbReference type="ARBA" id="ARBA00023004"/>
    </source>
</evidence>
<comment type="similarity">
    <text evidence="1 8">Belongs to the cytochrome P450 family.</text>
</comment>
<keyword evidence="3 7" id="KW-0479">Metal-binding</keyword>
<dbReference type="InterPro" id="IPR002403">
    <property type="entry name" value="Cyt_P450_E_grp-IV"/>
</dbReference>
<dbReference type="PRINTS" id="PR00465">
    <property type="entry name" value="EP450IV"/>
</dbReference>
<evidence type="ECO:0000256" key="2">
    <source>
        <dbReference type="ARBA" id="ARBA00022617"/>
    </source>
</evidence>
<comment type="cofactor">
    <cofactor evidence="7">
        <name>heme</name>
        <dbReference type="ChEBI" id="CHEBI:30413"/>
    </cofactor>
</comment>
<dbReference type="SUPFAM" id="SSF48264">
    <property type="entry name" value="Cytochrome P450"/>
    <property type="match status" value="1"/>
</dbReference>
<reference evidence="10" key="1">
    <citation type="submission" date="2019-03" db="EMBL/GenBank/DDBJ databases">
        <authorList>
            <person name="Li J."/>
        </authorList>
    </citation>
    <scope>NUCLEOTIDE SEQUENCE [LARGE SCALE GENOMIC DNA]</scope>
    <source>
        <strain evidence="10">2251</strain>
    </source>
</reference>
<dbReference type="InterPro" id="IPR036396">
    <property type="entry name" value="Cyt_P450_sf"/>
</dbReference>